<feature type="region of interest" description="Disordered" evidence="1">
    <location>
        <begin position="106"/>
        <end position="210"/>
    </location>
</feature>
<evidence type="ECO:0000313" key="4">
    <source>
        <dbReference type="EMBL" id="CAE8723338.1"/>
    </source>
</evidence>
<dbReference type="EMBL" id="CAJNNW010034633">
    <property type="protein sequence ID" value="CAE8723338.1"/>
    <property type="molecule type" value="Genomic_DNA"/>
</dbReference>
<dbReference type="OrthoDB" id="71310at2759"/>
<dbReference type="InterPro" id="IPR019387">
    <property type="entry name" value="SAYSvFN_dom"/>
</dbReference>
<dbReference type="EMBL" id="CAJNNV010003515">
    <property type="protein sequence ID" value="CAE8589152.1"/>
    <property type="molecule type" value="Genomic_DNA"/>
</dbReference>
<dbReference type="Proteomes" id="UP000654075">
    <property type="component" value="Unassembled WGS sequence"/>
</dbReference>
<evidence type="ECO:0000256" key="1">
    <source>
        <dbReference type="SAM" id="MobiDB-lite"/>
    </source>
</evidence>
<evidence type="ECO:0000313" key="5">
    <source>
        <dbReference type="Proteomes" id="UP000654075"/>
    </source>
</evidence>
<dbReference type="PANTHER" id="PTHR13527:SF0">
    <property type="entry name" value="SAYSVFN DOMAIN-CONTAINING PROTEIN 1"/>
    <property type="match status" value="1"/>
</dbReference>
<accession>A0A813DKI1</accession>
<feature type="compositionally biased region" description="Basic and acidic residues" evidence="1">
    <location>
        <begin position="130"/>
        <end position="142"/>
    </location>
</feature>
<gene>
    <name evidence="3" type="ORF">PGLA1383_LOCUS7930</name>
    <name evidence="4" type="ORF">PGLA2088_LOCUS43066</name>
</gene>
<dbReference type="InterPro" id="IPR039159">
    <property type="entry name" value="SAYSD1"/>
</dbReference>
<dbReference type="PANTHER" id="PTHR13527">
    <property type="entry name" value="SAYSVFN DOMAIN-CONTAINING PROTEIN 1"/>
    <property type="match status" value="1"/>
</dbReference>
<dbReference type="Pfam" id="PF02810">
    <property type="entry name" value="SEC-C"/>
    <property type="match status" value="1"/>
</dbReference>
<dbReference type="AlphaFoldDB" id="A0A813DKI1"/>
<proteinExistence type="predicted"/>
<name>A0A813DKI1_POLGL</name>
<dbReference type="Proteomes" id="UP000626109">
    <property type="component" value="Unassembled WGS sequence"/>
</dbReference>
<evidence type="ECO:0000259" key="2">
    <source>
        <dbReference type="Pfam" id="PF10260"/>
    </source>
</evidence>
<dbReference type="SUPFAM" id="SSF103642">
    <property type="entry name" value="Sec-C motif"/>
    <property type="match status" value="1"/>
</dbReference>
<feature type="domain" description="SAYSvFN" evidence="2">
    <location>
        <begin position="33"/>
        <end position="96"/>
    </location>
</feature>
<comment type="caution">
    <text evidence="3">The sequence shown here is derived from an EMBL/GenBank/DDBJ whole genome shotgun (WGS) entry which is preliminary data.</text>
</comment>
<sequence length="210" mass="22776">MAGASPSPIQSLVAECQARLDAVPPWSLGMAGFVLWAVSFRYTGFDQVYLIFSVMALMFGPGLARGTTSEYSAYSIFNKGHRHLLGDLRAEQLDAEQRGDQYLARYAGGDDTDQGGLIDLPDSADVDLGEGERPLVRSRDANRPCPCGSGKKAKRCCFAAREKRAEGPDEPVGGSKRSTRDASPDPLLEQWRSEMEVTASGRGSDRKGLR</sequence>
<reference evidence="3" key="1">
    <citation type="submission" date="2021-02" db="EMBL/GenBank/DDBJ databases">
        <authorList>
            <person name="Dougan E. K."/>
            <person name="Rhodes N."/>
            <person name="Thang M."/>
            <person name="Chan C."/>
        </authorList>
    </citation>
    <scope>NUCLEOTIDE SEQUENCE</scope>
</reference>
<dbReference type="Gene3D" id="3.10.450.50">
    <property type="match status" value="1"/>
</dbReference>
<organism evidence="3 5">
    <name type="scientific">Polarella glacialis</name>
    <name type="common">Dinoflagellate</name>
    <dbReference type="NCBI Taxonomy" id="89957"/>
    <lineage>
        <taxon>Eukaryota</taxon>
        <taxon>Sar</taxon>
        <taxon>Alveolata</taxon>
        <taxon>Dinophyceae</taxon>
        <taxon>Suessiales</taxon>
        <taxon>Suessiaceae</taxon>
        <taxon>Polarella</taxon>
    </lineage>
</organism>
<dbReference type="Pfam" id="PF10260">
    <property type="entry name" value="SAYSvFN"/>
    <property type="match status" value="1"/>
</dbReference>
<keyword evidence="5" id="KW-1185">Reference proteome</keyword>
<protein>
    <recommendedName>
        <fullName evidence="2">SAYSvFN domain-containing protein</fullName>
    </recommendedName>
</protein>
<evidence type="ECO:0000313" key="3">
    <source>
        <dbReference type="EMBL" id="CAE8589152.1"/>
    </source>
</evidence>
<dbReference type="InterPro" id="IPR004027">
    <property type="entry name" value="SEC_C_motif"/>
</dbReference>